<reference evidence="1" key="1">
    <citation type="submission" date="2022-02" db="EMBL/GenBank/DDBJ databases">
        <title>Plant Genome Project.</title>
        <authorList>
            <person name="Zhang R.-G."/>
        </authorList>
    </citation>
    <scope>NUCLEOTIDE SEQUENCE</scope>
    <source>
        <strain evidence="1">AT1</strain>
    </source>
</reference>
<sequence>MADHGDGGGGEKVVDRLEDRGGEVVDRPEDRGGPMESQIGDQMVTEEVTGTSAVEAGGGDGREDRQQEINVMRLMEWYGHEGDNGDMALQARRWFALVISVLAAYLLVSPTGQINPSLVSVAAQLGDRRNMVSMVLAETLIGLDLVASGQTMIFGGCPLLLQLWLSDKLGLIAAPEANWPRLPGRMHQREMLYLKMSTKEWIRFMNEQSPEEITWRHEVLDIPDMAVKSAGYDQVVIAGLSSFTFYIPGRILRQLGISQGSHRAGAESFHVPAFTAQNLIGLTRVLNSLPSRSMS</sequence>
<protein>
    <submittedName>
        <fullName evidence="1">Uncharacterized protein</fullName>
    </submittedName>
</protein>
<dbReference type="EMBL" id="CM046395">
    <property type="protein sequence ID" value="KAI8542640.1"/>
    <property type="molecule type" value="Genomic_DNA"/>
</dbReference>
<dbReference type="Proteomes" id="UP001062846">
    <property type="component" value="Chromosome 8"/>
</dbReference>
<name>A0ACC0MP16_RHOML</name>
<keyword evidence="2" id="KW-1185">Reference proteome</keyword>
<accession>A0ACC0MP16</accession>
<evidence type="ECO:0000313" key="1">
    <source>
        <dbReference type="EMBL" id="KAI8542640.1"/>
    </source>
</evidence>
<gene>
    <name evidence="1" type="ORF">RHMOL_Rhmol08G0153500</name>
</gene>
<evidence type="ECO:0000313" key="2">
    <source>
        <dbReference type="Proteomes" id="UP001062846"/>
    </source>
</evidence>
<comment type="caution">
    <text evidence="1">The sequence shown here is derived from an EMBL/GenBank/DDBJ whole genome shotgun (WGS) entry which is preliminary data.</text>
</comment>
<organism evidence="1 2">
    <name type="scientific">Rhododendron molle</name>
    <name type="common">Chinese azalea</name>
    <name type="synonym">Azalea mollis</name>
    <dbReference type="NCBI Taxonomy" id="49168"/>
    <lineage>
        <taxon>Eukaryota</taxon>
        <taxon>Viridiplantae</taxon>
        <taxon>Streptophyta</taxon>
        <taxon>Embryophyta</taxon>
        <taxon>Tracheophyta</taxon>
        <taxon>Spermatophyta</taxon>
        <taxon>Magnoliopsida</taxon>
        <taxon>eudicotyledons</taxon>
        <taxon>Gunneridae</taxon>
        <taxon>Pentapetalae</taxon>
        <taxon>asterids</taxon>
        <taxon>Ericales</taxon>
        <taxon>Ericaceae</taxon>
        <taxon>Ericoideae</taxon>
        <taxon>Rhodoreae</taxon>
        <taxon>Rhododendron</taxon>
    </lineage>
</organism>
<proteinExistence type="predicted"/>